<evidence type="ECO:0000313" key="3">
    <source>
        <dbReference type="Proteomes" id="UP000013243"/>
    </source>
</evidence>
<feature type="compositionally biased region" description="Polar residues" evidence="1">
    <location>
        <begin position="239"/>
        <end position="250"/>
    </location>
</feature>
<name>A0A1B1A5U1_9RHOB</name>
<dbReference type="AlphaFoldDB" id="A0A1B1A5U1"/>
<sequence length="250" mass="28863">MQREAILFEIRIPIGIQCGRCKKINFLALRQKVGKMAPKERIRPVARTEENLALSAEGEVVRELAHTKGKLRSDFLYLDNLAPRKFQRIFEQSQGDEIPYNRPANVLKRCVYTLGRQLIDLDKQRILADYLQETSKTYNAPPASIATPDVEQNPFHWFYLLLLGENRLKKGSRRIVTRDQISKSSRQLVYAHKNDVPPEYVIGFILQIGGDPILDLYNKRSRYGWKTVKRADKNKPKPETSNTRSPETPS</sequence>
<feature type="region of interest" description="Disordered" evidence="1">
    <location>
        <begin position="227"/>
        <end position="250"/>
    </location>
</feature>
<feature type="compositionally biased region" description="Basic and acidic residues" evidence="1">
    <location>
        <begin position="229"/>
        <end position="238"/>
    </location>
</feature>
<gene>
    <name evidence="2" type="ORF">K529_013965</name>
</gene>
<dbReference type="EMBL" id="CP015230">
    <property type="protein sequence ID" value="ANP41878.1"/>
    <property type="molecule type" value="Genomic_DNA"/>
</dbReference>
<proteinExistence type="predicted"/>
<dbReference type="Proteomes" id="UP000013243">
    <property type="component" value="Chromosome"/>
</dbReference>
<dbReference type="KEGG" id="rmb:K529_013965"/>
<accession>A0A1B1A5U1</accession>
<evidence type="ECO:0000256" key="1">
    <source>
        <dbReference type="SAM" id="MobiDB-lite"/>
    </source>
</evidence>
<organism evidence="2 3">
    <name type="scientific">Tritonibacter mobilis F1926</name>
    <dbReference type="NCBI Taxonomy" id="1265309"/>
    <lineage>
        <taxon>Bacteria</taxon>
        <taxon>Pseudomonadati</taxon>
        <taxon>Pseudomonadota</taxon>
        <taxon>Alphaproteobacteria</taxon>
        <taxon>Rhodobacterales</taxon>
        <taxon>Paracoccaceae</taxon>
        <taxon>Tritonibacter</taxon>
    </lineage>
</organism>
<evidence type="ECO:0000313" key="2">
    <source>
        <dbReference type="EMBL" id="ANP41878.1"/>
    </source>
</evidence>
<reference evidence="2 3" key="1">
    <citation type="journal article" date="2016" name="ISME J.">
        <title>Global occurrence and heterogeneity of the Roseobacter-clade species Ruegeria mobilis.</title>
        <authorList>
            <person name="Sonnenschein E."/>
            <person name="Gram L."/>
        </authorList>
    </citation>
    <scope>NUCLEOTIDE SEQUENCE [LARGE SCALE GENOMIC DNA]</scope>
    <source>
        <strain evidence="2 3">F1926</strain>
    </source>
</reference>
<protein>
    <submittedName>
        <fullName evidence="2">Uncharacterized protein</fullName>
    </submittedName>
</protein>